<evidence type="ECO:0000313" key="2">
    <source>
        <dbReference type="EMBL" id="MEI4800721.1"/>
    </source>
</evidence>
<evidence type="ECO:0008006" key="4">
    <source>
        <dbReference type="Google" id="ProtNLM"/>
    </source>
</evidence>
<dbReference type="RefSeq" id="WP_336471592.1">
    <property type="nucleotide sequence ID" value="NZ_JBAWSX010000002.1"/>
</dbReference>
<organism evidence="2 3">
    <name type="scientific">Bacillus bruguierae</name>
    <dbReference type="NCBI Taxonomy" id="3127667"/>
    <lineage>
        <taxon>Bacteria</taxon>
        <taxon>Bacillati</taxon>
        <taxon>Bacillota</taxon>
        <taxon>Bacilli</taxon>
        <taxon>Bacillales</taxon>
        <taxon>Bacillaceae</taxon>
        <taxon>Bacillus</taxon>
    </lineage>
</organism>
<feature type="region of interest" description="Disordered" evidence="1">
    <location>
        <begin position="165"/>
        <end position="199"/>
    </location>
</feature>
<gene>
    <name evidence="2" type="ORF">WAZ07_05155</name>
</gene>
<feature type="region of interest" description="Disordered" evidence="1">
    <location>
        <begin position="70"/>
        <end position="100"/>
    </location>
</feature>
<accession>A0ABU8FFM1</accession>
<dbReference type="EMBL" id="JBAWSX010000002">
    <property type="protein sequence ID" value="MEI4800721.1"/>
    <property type="molecule type" value="Genomic_DNA"/>
</dbReference>
<keyword evidence="3" id="KW-1185">Reference proteome</keyword>
<evidence type="ECO:0000256" key="1">
    <source>
        <dbReference type="SAM" id="MobiDB-lite"/>
    </source>
</evidence>
<proteinExistence type="predicted"/>
<reference evidence="2 3" key="1">
    <citation type="submission" date="2024-01" db="EMBL/GenBank/DDBJ databases">
        <title>Seven novel Bacillus-like species.</title>
        <authorList>
            <person name="Liu G."/>
        </authorList>
    </citation>
    <scope>NUCLEOTIDE SEQUENCE [LARGE SCALE GENOMIC DNA]</scope>
    <source>
        <strain evidence="2 3">FJAT-51639</strain>
    </source>
</reference>
<evidence type="ECO:0000313" key="3">
    <source>
        <dbReference type="Proteomes" id="UP001372526"/>
    </source>
</evidence>
<dbReference type="Proteomes" id="UP001372526">
    <property type="component" value="Unassembled WGS sequence"/>
</dbReference>
<feature type="compositionally biased region" description="Low complexity" evidence="1">
    <location>
        <begin position="174"/>
        <end position="183"/>
    </location>
</feature>
<comment type="caution">
    <text evidence="2">The sequence shown here is derived from an EMBL/GenBank/DDBJ whole genome shotgun (WGS) entry which is preliminary data.</text>
</comment>
<feature type="compositionally biased region" description="Acidic residues" evidence="1">
    <location>
        <begin position="72"/>
        <end position="87"/>
    </location>
</feature>
<name>A0ABU8FFM1_9BACI</name>
<feature type="compositionally biased region" description="Basic and acidic residues" evidence="1">
    <location>
        <begin position="186"/>
        <end position="197"/>
    </location>
</feature>
<protein>
    <recommendedName>
        <fullName evidence="4">Spore coat protein</fullName>
    </recommendedName>
</protein>
<sequence>MMYPYNHSYYFARNISKNLKDLIGTNVRINLGGPEKGEGTLLKIQSDFCVLQSDDGVVYYPLHHINGFAEQSSDESQESEESDENEQNDNQNKENEEPIIVGGNYFGSVIDRLKGETIQLNRGPKKVEGIVAGRTRGHILLDVDGQITYVPMIHVQSMCWNYNNSNDSNDKNKNNNNNNANNNDDNESRNQKRDKDKCKTKRCKRCGKRRY</sequence>